<keyword evidence="1" id="KW-0812">Transmembrane</keyword>
<evidence type="ECO:0000313" key="3">
    <source>
        <dbReference type="Proteomes" id="UP000230973"/>
    </source>
</evidence>
<feature type="transmembrane region" description="Helical" evidence="1">
    <location>
        <begin position="24"/>
        <end position="47"/>
    </location>
</feature>
<organism evidence="2 3">
    <name type="scientific">Candidatus Uhrbacteria bacterium CG_4_10_14_0_8_um_filter_58_22</name>
    <dbReference type="NCBI Taxonomy" id="1975029"/>
    <lineage>
        <taxon>Bacteria</taxon>
        <taxon>Candidatus Uhriibacteriota</taxon>
    </lineage>
</organism>
<evidence type="ECO:0000256" key="1">
    <source>
        <dbReference type="SAM" id="Phobius"/>
    </source>
</evidence>
<evidence type="ECO:0000313" key="2">
    <source>
        <dbReference type="EMBL" id="PIY61941.1"/>
    </source>
</evidence>
<accession>A0A2M7Q9P2</accession>
<name>A0A2M7Q9P2_9BACT</name>
<keyword evidence="1" id="KW-0472">Membrane</keyword>
<protein>
    <submittedName>
        <fullName evidence="2">Uncharacterized protein</fullName>
    </submittedName>
</protein>
<gene>
    <name evidence="2" type="ORF">COY93_04320</name>
</gene>
<sequence>MALKACLLASEADSMNFPVGSGDTFLGAAVFFSLSAAVSGWMFRYFLARYSQEVSSDRRSELRRQRIS</sequence>
<comment type="caution">
    <text evidence="2">The sequence shown here is derived from an EMBL/GenBank/DDBJ whole genome shotgun (WGS) entry which is preliminary data.</text>
</comment>
<keyword evidence="1" id="KW-1133">Transmembrane helix</keyword>
<dbReference type="Proteomes" id="UP000230973">
    <property type="component" value="Unassembled WGS sequence"/>
</dbReference>
<proteinExistence type="predicted"/>
<reference evidence="3" key="1">
    <citation type="submission" date="2017-09" db="EMBL/GenBank/DDBJ databases">
        <title>Depth-based differentiation of microbial function through sediment-hosted aquifers and enrichment of novel symbionts in the deep terrestrial subsurface.</title>
        <authorList>
            <person name="Probst A.J."/>
            <person name="Ladd B."/>
            <person name="Jarett J.K."/>
            <person name="Geller-Mcgrath D.E."/>
            <person name="Sieber C.M.K."/>
            <person name="Emerson J.B."/>
            <person name="Anantharaman K."/>
            <person name="Thomas B.C."/>
            <person name="Malmstrom R."/>
            <person name="Stieglmeier M."/>
            <person name="Klingl A."/>
            <person name="Woyke T."/>
            <person name="Ryan C.M."/>
            <person name="Banfield J.F."/>
        </authorList>
    </citation>
    <scope>NUCLEOTIDE SEQUENCE [LARGE SCALE GENOMIC DNA]</scope>
</reference>
<dbReference type="AlphaFoldDB" id="A0A2M7Q9P2"/>
<dbReference type="EMBL" id="PFLC01000058">
    <property type="protein sequence ID" value="PIY61941.1"/>
    <property type="molecule type" value="Genomic_DNA"/>
</dbReference>